<dbReference type="Pfam" id="PF00877">
    <property type="entry name" value="NLPC_P60"/>
    <property type="match status" value="1"/>
</dbReference>
<evidence type="ECO:0000256" key="4">
    <source>
        <dbReference type="ARBA" id="ARBA00022807"/>
    </source>
</evidence>
<reference evidence="6" key="1">
    <citation type="submission" date="2021-03" db="EMBL/GenBank/DDBJ databases">
        <title>Antimicrobial resistance genes in bacteria isolated from Japanese honey, and their potential for conferring macrolide and lincosamide resistance in the American foulbrood pathogen Paenibacillus larvae.</title>
        <authorList>
            <person name="Okamoto M."/>
            <person name="Kumagai M."/>
            <person name="Kanamori H."/>
            <person name="Takamatsu D."/>
        </authorList>
    </citation>
    <scope>NUCLEOTIDE SEQUENCE</scope>
    <source>
        <strain evidence="6">J43TS3</strain>
    </source>
</reference>
<dbReference type="InterPro" id="IPR051202">
    <property type="entry name" value="Peptidase_C40"/>
</dbReference>
<dbReference type="SUPFAM" id="SSF54001">
    <property type="entry name" value="Cysteine proteinases"/>
    <property type="match status" value="1"/>
</dbReference>
<dbReference type="Gene3D" id="2.30.30.40">
    <property type="entry name" value="SH3 Domains"/>
    <property type="match status" value="1"/>
</dbReference>
<organism evidence="6 7">
    <name type="scientific">Ornithinibacillus bavariensis</name>
    <dbReference type="NCBI Taxonomy" id="545502"/>
    <lineage>
        <taxon>Bacteria</taxon>
        <taxon>Bacillati</taxon>
        <taxon>Bacillota</taxon>
        <taxon>Bacilli</taxon>
        <taxon>Bacillales</taxon>
        <taxon>Bacillaceae</taxon>
        <taxon>Ornithinibacillus</taxon>
    </lineage>
</organism>
<gene>
    <name evidence="6" type="primary">ykfC</name>
    <name evidence="6" type="ORF">J43TS3_14900</name>
</gene>
<dbReference type="AlphaFoldDB" id="A0A919X8C0"/>
<accession>A0A919X8C0</accession>
<comment type="caution">
    <text evidence="6">The sequence shown here is derived from an EMBL/GenBank/DDBJ whole genome shotgun (WGS) entry which is preliminary data.</text>
</comment>
<dbReference type="PANTHER" id="PTHR47053:SF3">
    <property type="entry name" value="GAMMA-D-GLUTAMYL-L-LYSINE DIPEPTIDYL-PEPTIDASE"/>
    <property type="match status" value="1"/>
</dbReference>
<evidence type="ECO:0000313" key="7">
    <source>
        <dbReference type="Proteomes" id="UP000676917"/>
    </source>
</evidence>
<keyword evidence="3" id="KW-0378">Hydrolase</keyword>
<comment type="similarity">
    <text evidence="1">Belongs to the peptidase C40 family.</text>
</comment>
<dbReference type="GO" id="GO:0008234">
    <property type="term" value="F:cysteine-type peptidase activity"/>
    <property type="evidence" value="ECO:0007669"/>
    <property type="project" value="UniProtKB-KW"/>
</dbReference>
<dbReference type="InterPro" id="IPR000064">
    <property type="entry name" value="NLP_P60_dom"/>
</dbReference>
<name>A0A919X8C0_9BACI</name>
<dbReference type="Pfam" id="PF23795">
    <property type="entry name" value="SH3_YKFC_2nd"/>
    <property type="match status" value="1"/>
</dbReference>
<dbReference type="Proteomes" id="UP000676917">
    <property type="component" value="Unassembled WGS sequence"/>
</dbReference>
<keyword evidence="2" id="KW-0645">Protease</keyword>
<feature type="domain" description="NlpC/P60" evidence="5">
    <location>
        <begin position="187"/>
        <end position="314"/>
    </location>
</feature>
<dbReference type="PROSITE" id="PS51935">
    <property type="entry name" value="NLPC_P60"/>
    <property type="match status" value="1"/>
</dbReference>
<dbReference type="Pfam" id="PF18348">
    <property type="entry name" value="SH3_16"/>
    <property type="match status" value="1"/>
</dbReference>
<evidence type="ECO:0000256" key="3">
    <source>
        <dbReference type="ARBA" id="ARBA00022801"/>
    </source>
</evidence>
<evidence type="ECO:0000256" key="1">
    <source>
        <dbReference type="ARBA" id="ARBA00007074"/>
    </source>
</evidence>
<dbReference type="GO" id="GO:0006508">
    <property type="term" value="P:proteolysis"/>
    <property type="evidence" value="ECO:0007669"/>
    <property type="project" value="UniProtKB-KW"/>
</dbReference>
<evidence type="ECO:0000313" key="6">
    <source>
        <dbReference type="EMBL" id="GIO26879.1"/>
    </source>
</evidence>
<protein>
    <submittedName>
        <fullName evidence="6">Gamma-D-glutamyl-L-lysine endopeptidase</fullName>
    </submittedName>
</protein>
<dbReference type="InterPro" id="IPR038765">
    <property type="entry name" value="Papain-like_cys_pep_sf"/>
</dbReference>
<dbReference type="EMBL" id="BORP01000002">
    <property type="protein sequence ID" value="GIO26879.1"/>
    <property type="molecule type" value="Genomic_DNA"/>
</dbReference>
<keyword evidence="4" id="KW-0788">Thiol protease</keyword>
<evidence type="ECO:0000259" key="5">
    <source>
        <dbReference type="PROSITE" id="PS51935"/>
    </source>
</evidence>
<evidence type="ECO:0000256" key="2">
    <source>
        <dbReference type="ARBA" id="ARBA00022670"/>
    </source>
</evidence>
<dbReference type="InterPro" id="IPR041382">
    <property type="entry name" value="SH3_16"/>
</dbReference>
<dbReference type="PANTHER" id="PTHR47053">
    <property type="entry name" value="MUREIN DD-ENDOPEPTIDASE MEPH-RELATED"/>
    <property type="match status" value="1"/>
</dbReference>
<dbReference type="RefSeq" id="WP_212920380.1">
    <property type="nucleotide sequence ID" value="NZ_BORP01000002.1"/>
</dbReference>
<dbReference type="Gene3D" id="3.90.1720.10">
    <property type="entry name" value="endopeptidase domain like (from Nostoc punctiforme)"/>
    <property type="match status" value="1"/>
</dbReference>
<sequence>MYNQTFLPFPDKFHVVAVQVATVWTAPDSPREMDRLAITNPTNIRAWLENQTYEDKVNLCDDNRVQTQALYGEAVLIQEVRGGWAKITIPAQATKKNEQGYPGWIPICQLAEVEKKNWQKEKTAAISVKHIWLKNEQGERELELSFMTCLPVLNVHADSVEVVTPKGVGYLPKEAVKIFPTEIGGEKGGGEAIIRAGENFIGLDYLWGGMSSFGFDCSGFAYTMHKANGYEISRDASDQSEHGQEIPFDKVMPGDLLFFAYQEGDRKGYVHHVGFYYGDGRMLHSPHTGKGIEITNLKDTKYEKELCIARRYWF</sequence>
<dbReference type="InterPro" id="IPR057812">
    <property type="entry name" value="SH3_YKFC_2nd"/>
</dbReference>
<proteinExistence type="inferred from homology"/>
<keyword evidence="7" id="KW-1185">Reference proteome</keyword>